<feature type="domain" description="Moybdenum cofactor oxidoreductase dimerisation" evidence="1">
    <location>
        <begin position="1"/>
        <end position="90"/>
    </location>
</feature>
<organism evidence="2 3">
    <name type="scientific">Paracoccus cavernae</name>
    <dbReference type="NCBI Taxonomy" id="1571207"/>
    <lineage>
        <taxon>Bacteria</taxon>
        <taxon>Pseudomonadati</taxon>
        <taxon>Pseudomonadota</taxon>
        <taxon>Alphaproteobacteria</taxon>
        <taxon>Rhodobacterales</taxon>
        <taxon>Paracoccaceae</taxon>
        <taxon>Paracoccus</taxon>
    </lineage>
</organism>
<accession>A0ABT8D498</accession>
<dbReference type="PANTHER" id="PTHR19372">
    <property type="entry name" value="SULFITE REDUCTASE"/>
    <property type="match status" value="1"/>
</dbReference>
<dbReference type="SUPFAM" id="SSF81296">
    <property type="entry name" value="E set domains"/>
    <property type="match status" value="1"/>
</dbReference>
<reference evidence="3" key="1">
    <citation type="journal article" date="2019" name="Int. J. Syst. Evol. Microbiol.">
        <title>The Global Catalogue of Microorganisms (GCM) 10K type strain sequencing project: providing services to taxonomists for standard genome sequencing and annotation.</title>
        <authorList>
            <consortium name="The Broad Institute Genomics Platform"/>
            <consortium name="The Broad Institute Genome Sequencing Center for Infectious Disease"/>
            <person name="Wu L."/>
            <person name="Ma J."/>
        </authorList>
    </citation>
    <scope>NUCLEOTIDE SEQUENCE [LARGE SCALE GENOMIC DNA]</scope>
    <source>
        <strain evidence="3">CECT 8482</strain>
    </source>
</reference>
<dbReference type="Proteomes" id="UP001243846">
    <property type="component" value="Unassembled WGS sequence"/>
</dbReference>
<dbReference type="Gene3D" id="2.60.40.650">
    <property type="match status" value="1"/>
</dbReference>
<evidence type="ECO:0000313" key="3">
    <source>
        <dbReference type="Proteomes" id="UP001243846"/>
    </source>
</evidence>
<keyword evidence="3" id="KW-1185">Reference proteome</keyword>
<dbReference type="EMBL" id="JAUFRC010000001">
    <property type="protein sequence ID" value="MDN3711497.1"/>
    <property type="molecule type" value="Genomic_DNA"/>
</dbReference>
<dbReference type="InterPro" id="IPR005066">
    <property type="entry name" value="MoCF_OxRdtse_dimer"/>
</dbReference>
<evidence type="ECO:0000313" key="2">
    <source>
        <dbReference type="EMBL" id="MDN3711497.1"/>
    </source>
</evidence>
<comment type="caution">
    <text evidence="2">The sequence shown here is derived from an EMBL/GenBank/DDBJ whole genome shotgun (WGS) entry which is preliminary data.</text>
</comment>
<evidence type="ECO:0000259" key="1">
    <source>
        <dbReference type="Pfam" id="PF03404"/>
    </source>
</evidence>
<proteinExistence type="predicted"/>
<dbReference type="InterPro" id="IPR014756">
    <property type="entry name" value="Ig_E-set"/>
</dbReference>
<name>A0ABT8D498_9RHOB</name>
<gene>
    <name evidence="2" type="ORF">QWZ10_06130</name>
</gene>
<protein>
    <recommendedName>
        <fullName evidence="1">Moybdenum cofactor oxidoreductase dimerisation domain-containing protein</fullName>
    </recommendedName>
</protein>
<dbReference type="Pfam" id="PF03404">
    <property type="entry name" value="Mo-co_dimer"/>
    <property type="match status" value="1"/>
</dbReference>
<dbReference type="PANTHER" id="PTHR19372:SF7">
    <property type="entry name" value="SULFITE OXIDASE, MITOCHONDRIAL"/>
    <property type="match status" value="1"/>
</dbReference>
<sequence length="94" mass="10701">MRGQAWCGKGDVAAVHISTDFGQTWQEARLDPAPNRFSWQRWRADVTLPQHGYYEIWARATDQDGISQPPLSPVWNPRGYANNIQHRIALVAEA</sequence>